<organism evidence="1 2">
    <name type="scientific">Besnoitia besnoiti</name>
    <name type="common">Apicomplexan protozoan</name>
    <dbReference type="NCBI Taxonomy" id="94643"/>
    <lineage>
        <taxon>Eukaryota</taxon>
        <taxon>Sar</taxon>
        <taxon>Alveolata</taxon>
        <taxon>Apicomplexa</taxon>
        <taxon>Conoidasida</taxon>
        <taxon>Coccidia</taxon>
        <taxon>Eucoccidiorida</taxon>
        <taxon>Eimeriorina</taxon>
        <taxon>Sarcocystidae</taxon>
        <taxon>Besnoitia</taxon>
    </lineage>
</organism>
<dbReference type="RefSeq" id="XP_029222267.1">
    <property type="nucleotide sequence ID" value="XM_029359354.1"/>
</dbReference>
<name>A0A2A9MI91_BESBE</name>
<keyword evidence="2" id="KW-1185">Reference proteome</keyword>
<comment type="caution">
    <text evidence="1">The sequence shown here is derived from an EMBL/GenBank/DDBJ whole genome shotgun (WGS) entry which is preliminary data.</text>
</comment>
<dbReference type="OrthoDB" id="328661at2759"/>
<gene>
    <name evidence="1" type="ORF">BESB_005990</name>
</gene>
<accession>A0A2A9MI91</accession>
<evidence type="ECO:0000313" key="1">
    <source>
        <dbReference type="EMBL" id="PFH38258.1"/>
    </source>
</evidence>
<dbReference type="AlphaFoldDB" id="A0A2A9MI91"/>
<dbReference type="Proteomes" id="UP000224006">
    <property type="component" value="Chromosome I"/>
</dbReference>
<evidence type="ECO:0000313" key="2">
    <source>
        <dbReference type="Proteomes" id="UP000224006"/>
    </source>
</evidence>
<dbReference type="GeneID" id="40305662"/>
<proteinExistence type="predicted"/>
<dbReference type="KEGG" id="bbes:BESB_005990"/>
<protein>
    <submittedName>
        <fullName evidence="1">Uncharacterized protein</fullName>
    </submittedName>
</protein>
<reference evidence="1 2" key="1">
    <citation type="submission" date="2017-09" db="EMBL/GenBank/DDBJ databases">
        <title>Genome sequencing of Besnoitia besnoiti strain Bb-Ger1.</title>
        <authorList>
            <person name="Schares G."/>
            <person name="Venepally P."/>
            <person name="Lorenzi H.A."/>
        </authorList>
    </citation>
    <scope>NUCLEOTIDE SEQUENCE [LARGE SCALE GENOMIC DNA]</scope>
    <source>
        <strain evidence="1 2">Bb-Ger1</strain>
    </source>
</reference>
<sequence>MCRHSESRSRIANRGRVERNVFEYNVDGECWLGSRASKLRINDNMAEASEALRFVGEAACVFRDVSRLIEDDLKKIEDAARVWDYAVKKMKDMLDQNARTIKNNDDTICQAELILRLNEAVMQEHGAELAKNAQEIHLLEIILEMMDQVSPQSPMGAQPCHEGH</sequence>
<dbReference type="VEuPathDB" id="ToxoDB:BESB_005990"/>
<dbReference type="EMBL" id="NWUJ01000001">
    <property type="protein sequence ID" value="PFH38258.1"/>
    <property type="molecule type" value="Genomic_DNA"/>
</dbReference>